<dbReference type="RefSeq" id="WP_012642450.1">
    <property type="nucleotide sequence ID" value="NC_011961.1"/>
</dbReference>
<dbReference type="AlphaFoldDB" id="B9L486"/>
<keyword evidence="2" id="KW-1185">Reference proteome</keyword>
<keyword evidence="1" id="KW-0614">Plasmid</keyword>
<accession>B9L486</accession>
<dbReference type="Proteomes" id="UP000000447">
    <property type="component" value="Plasmid unnamed"/>
</dbReference>
<gene>
    <name evidence="1" type="ordered locus">trd_A0600</name>
</gene>
<sequence>MLVSLTVAVGAFVVGFVETTVRHTGRVDSSQERCQAYGLVSNGVGLGTPIARFSGTVLLTTELLALLGA</sequence>
<dbReference type="HOGENOM" id="CLU_2774619_0_0_0"/>
<reference evidence="1 2" key="1">
    <citation type="journal article" date="2009" name="PLoS ONE">
        <title>Complete genome sequence of the aerobic CO-oxidizing thermophile Thermomicrobium roseum.</title>
        <authorList>
            <person name="Wu D."/>
            <person name="Raymond J."/>
            <person name="Wu M."/>
            <person name="Chatterji S."/>
            <person name="Ren Q."/>
            <person name="Graham J.E."/>
            <person name="Bryant D.A."/>
            <person name="Robb F."/>
            <person name="Colman A."/>
            <person name="Tallon L.J."/>
            <person name="Badger J.H."/>
            <person name="Madupu R."/>
            <person name="Ward N.L."/>
            <person name="Eisen J.A."/>
        </authorList>
    </citation>
    <scope>NUCLEOTIDE SEQUENCE [LARGE SCALE GENOMIC DNA]</scope>
    <source>
        <strain evidence="2">ATCC 27502 / DSM 5159 / P-2</strain>
        <plasmid evidence="1">unnamed</plasmid>
    </source>
</reference>
<protein>
    <submittedName>
        <fullName evidence="1">Uncharacterized protein</fullName>
    </submittedName>
</protein>
<dbReference type="KEGG" id="tro:trd_A0600"/>
<dbReference type="EMBL" id="CP001276">
    <property type="protein sequence ID" value="ACM06463.1"/>
    <property type="molecule type" value="Genomic_DNA"/>
</dbReference>
<proteinExistence type="predicted"/>
<evidence type="ECO:0000313" key="2">
    <source>
        <dbReference type="Proteomes" id="UP000000447"/>
    </source>
</evidence>
<evidence type="ECO:0000313" key="1">
    <source>
        <dbReference type="EMBL" id="ACM06463.1"/>
    </source>
</evidence>
<name>B9L486_THERP</name>
<geneLocation type="plasmid" evidence="2">
    <name>Tros</name>
</geneLocation>
<organism evidence="1 2">
    <name type="scientific">Thermomicrobium roseum (strain ATCC 27502 / DSM 5159 / P-2)</name>
    <dbReference type="NCBI Taxonomy" id="309801"/>
    <lineage>
        <taxon>Bacteria</taxon>
        <taxon>Pseudomonadati</taxon>
        <taxon>Thermomicrobiota</taxon>
        <taxon>Thermomicrobia</taxon>
        <taxon>Thermomicrobiales</taxon>
        <taxon>Thermomicrobiaceae</taxon>
        <taxon>Thermomicrobium</taxon>
    </lineage>
</organism>